<dbReference type="InterPro" id="IPR015590">
    <property type="entry name" value="Aldehyde_DH_dom"/>
</dbReference>
<keyword evidence="1" id="KW-0560">Oxidoreductase</keyword>
<evidence type="ECO:0000256" key="4">
    <source>
        <dbReference type="ARBA" id="ARBA00048559"/>
    </source>
</evidence>
<evidence type="ECO:0000313" key="5">
    <source>
        <dbReference type="EMBL" id="BCO99014.1"/>
    </source>
</evidence>
<dbReference type="EMBL" id="AP024255">
    <property type="protein sequence ID" value="BCO99014.1"/>
    <property type="molecule type" value="Genomic_DNA"/>
</dbReference>
<evidence type="ECO:0000313" key="6">
    <source>
        <dbReference type="Proteomes" id="UP000595205"/>
    </source>
</evidence>
<dbReference type="GO" id="GO:0036243">
    <property type="term" value="F:succinate-semialdehyde dehydrogenase (NADP+) activity"/>
    <property type="evidence" value="ECO:0007669"/>
    <property type="project" value="UniProtKB-EC"/>
</dbReference>
<evidence type="ECO:0000256" key="2">
    <source>
        <dbReference type="ARBA" id="ARBA00039122"/>
    </source>
</evidence>
<dbReference type="EC" id="1.2.1.79" evidence="2"/>
<dbReference type="Gene3D" id="3.40.605.10">
    <property type="entry name" value="Aldehyde Dehydrogenase, Chain A, domain 1"/>
    <property type="match status" value="1"/>
</dbReference>
<comment type="catalytic activity">
    <reaction evidence="4">
        <text>succinate semialdehyde + NADP(+) + H2O = succinate + NADPH + 2 H(+)</text>
        <dbReference type="Rhea" id="RHEA:13213"/>
        <dbReference type="ChEBI" id="CHEBI:15377"/>
        <dbReference type="ChEBI" id="CHEBI:15378"/>
        <dbReference type="ChEBI" id="CHEBI:30031"/>
        <dbReference type="ChEBI" id="CHEBI:57706"/>
        <dbReference type="ChEBI" id="CHEBI:57783"/>
        <dbReference type="ChEBI" id="CHEBI:58349"/>
        <dbReference type="EC" id="1.2.1.79"/>
    </reaction>
</comment>
<dbReference type="AlphaFoldDB" id="X8A482"/>
<dbReference type="Pfam" id="PF00171">
    <property type="entry name" value="Aldedh"/>
    <property type="match status" value="1"/>
</dbReference>
<dbReference type="Gene3D" id="3.40.309.10">
    <property type="entry name" value="Aldehyde Dehydrogenase, Chain A, domain 2"/>
    <property type="match status" value="1"/>
</dbReference>
<dbReference type="Proteomes" id="UP000595205">
    <property type="component" value="Chromosome"/>
</dbReference>
<dbReference type="RefSeq" id="WP_042792257.1">
    <property type="nucleotide sequence ID" value="NZ_AP024255.1"/>
</dbReference>
<dbReference type="InterPro" id="IPR016162">
    <property type="entry name" value="Ald_DH_N"/>
</dbReference>
<dbReference type="InterPro" id="IPR016163">
    <property type="entry name" value="Ald_DH_C"/>
</dbReference>
<accession>X8A482</accession>
<dbReference type="InterPro" id="IPR016161">
    <property type="entry name" value="Ald_DH/histidinol_DH"/>
</dbReference>
<dbReference type="PANTHER" id="PTHR11699">
    <property type="entry name" value="ALDEHYDE DEHYDROGENASE-RELATED"/>
    <property type="match status" value="1"/>
</dbReference>
<gene>
    <name evidence="5" type="ORF">MINTM018_17840</name>
</gene>
<dbReference type="SUPFAM" id="SSF53720">
    <property type="entry name" value="ALDH-like"/>
    <property type="match status" value="1"/>
</dbReference>
<reference evidence="5 6" key="1">
    <citation type="submission" date="2020-12" db="EMBL/GenBank/DDBJ databases">
        <title>Genome sequence of clinical Mycobacterium intracellulare strains.</title>
        <authorList>
            <person name="Tateishi Y."/>
            <person name="Matsumoto S."/>
            <person name="Fukushima Y."/>
            <person name="Nakajima C."/>
            <person name="Suzuki Y."/>
        </authorList>
    </citation>
    <scope>NUCLEOTIDE SEQUENCE [LARGE SCALE GENOMIC DNA]</scope>
    <source>
        <strain evidence="5 6">M018</strain>
    </source>
</reference>
<evidence type="ECO:0000256" key="3">
    <source>
        <dbReference type="ARBA" id="ARBA00039663"/>
    </source>
</evidence>
<proteinExistence type="predicted"/>
<evidence type="ECO:0000256" key="1">
    <source>
        <dbReference type="ARBA" id="ARBA00023002"/>
    </source>
</evidence>
<name>X8A482_MYCIT</name>
<protein>
    <recommendedName>
        <fullName evidence="3">Putative succinate-semialdehyde dehydrogenase [NADP(+)] 2</fullName>
        <ecNumber evidence="2">1.2.1.79</ecNumber>
    </recommendedName>
</protein>
<sequence length="496" mass="52178">MSTLDIATSPVVPARHWINSQWTESAKIGQSINPSTGEVVGHYQDGGTDEAAAAITAASAAFAAGEWARDVNLRARAISQIADGVEARSHELAAMTSQENGMLLWQTMFQVATAVQWLRYNAAACLISSDVGRHADIGSDVHFRSSPEPLGVAAIIAPWNGPITLTARALGPALAAGCTAVVKMPAQTALTNNLFAEIVAQCSAVPTGVVNIFTESGSQGAELMVSSPEVAVISYTGSTAVGRKIVEASATTLKRLNLELGGKTPLILLDDADLDAAIPTVVSAATMSNGQFCVTGSRVLVHREIADDVRTRLSAALAAVQPGPSDDPASQIGPLIDKASAERLDRLVDAALEYAVPLVRGGLITDGPLAAGAFYRPALLEVERLDAPVVQEELFGPVQTFEVFDSDAEAVHRANATEYGLGAAVFTRNPGRARAIGRDLQSAGVWINTWGLLNEKFEQGGYKSSSNGGYLCGPRALEQFQQIKVYGELTSAQSRW</sequence>
<organism evidence="5 6">
    <name type="scientific">Mycobacterium intracellulare</name>
    <dbReference type="NCBI Taxonomy" id="1767"/>
    <lineage>
        <taxon>Bacteria</taxon>
        <taxon>Bacillati</taxon>
        <taxon>Actinomycetota</taxon>
        <taxon>Actinomycetes</taxon>
        <taxon>Mycobacteriales</taxon>
        <taxon>Mycobacteriaceae</taxon>
        <taxon>Mycobacterium</taxon>
        <taxon>Mycobacterium avium complex (MAC)</taxon>
    </lineage>
</organism>